<proteinExistence type="predicted"/>
<evidence type="ECO:0000313" key="2">
    <source>
        <dbReference type="EMBL" id="CAI0474865.1"/>
    </source>
</evidence>
<organism evidence="2 3">
    <name type="scientific">Linum tenue</name>
    <dbReference type="NCBI Taxonomy" id="586396"/>
    <lineage>
        <taxon>Eukaryota</taxon>
        <taxon>Viridiplantae</taxon>
        <taxon>Streptophyta</taxon>
        <taxon>Embryophyta</taxon>
        <taxon>Tracheophyta</taxon>
        <taxon>Spermatophyta</taxon>
        <taxon>Magnoliopsida</taxon>
        <taxon>eudicotyledons</taxon>
        <taxon>Gunneridae</taxon>
        <taxon>Pentapetalae</taxon>
        <taxon>rosids</taxon>
        <taxon>fabids</taxon>
        <taxon>Malpighiales</taxon>
        <taxon>Linaceae</taxon>
        <taxon>Linum</taxon>
    </lineage>
</organism>
<feature type="region of interest" description="Disordered" evidence="1">
    <location>
        <begin position="1"/>
        <end position="24"/>
    </location>
</feature>
<accession>A0AAV0PV56</accession>
<gene>
    <name evidence="2" type="ORF">LITE_LOCUS40225</name>
</gene>
<reference evidence="2" key="1">
    <citation type="submission" date="2022-08" db="EMBL/GenBank/DDBJ databases">
        <authorList>
            <person name="Gutierrez-Valencia J."/>
        </authorList>
    </citation>
    <scope>NUCLEOTIDE SEQUENCE</scope>
</reference>
<dbReference type="Proteomes" id="UP001154282">
    <property type="component" value="Unassembled WGS sequence"/>
</dbReference>
<feature type="non-terminal residue" evidence="2">
    <location>
        <position position="1"/>
    </location>
</feature>
<keyword evidence="3" id="KW-1185">Reference proteome</keyword>
<sequence>TRLQSISLPNENRSLFRRPEHPNPKIDQRLRMRLRSYPPPRNHTMAASNLTQQWHRDAGLGSDPANATPGIELG</sequence>
<evidence type="ECO:0000256" key="1">
    <source>
        <dbReference type="SAM" id="MobiDB-lite"/>
    </source>
</evidence>
<comment type="caution">
    <text evidence="2">The sequence shown here is derived from an EMBL/GenBank/DDBJ whole genome shotgun (WGS) entry which is preliminary data.</text>
</comment>
<dbReference type="EMBL" id="CAMGYJ010000009">
    <property type="protein sequence ID" value="CAI0474865.1"/>
    <property type="molecule type" value="Genomic_DNA"/>
</dbReference>
<evidence type="ECO:0000313" key="3">
    <source>
        <dbReference type="Proteomes" id="UP001154282"/>
    </source>
</evidence>
<feature type="compositionally biased region" description="Polar residues" evidence="1">
    <location>
        <begin position="1"/>
        <end position="13"/>
    </location>
</feature>
<feature type="region of interest" description="Disordered" evidence="1">
    <location>
        <begin position="55"/>
        <end position="74"/>
    </location>
</feature>
<name>A0AAV0PV56_9ROSI</name>
<dbReference type="AlphaFoldDB" id="A0AAV0PV56"/>
<protein>
    <submittedName>
        <fullName evidence="2">Uncharacterized protein</fullName>
    </submittedName>
</protein>